<evidence type="ECO:0000259" key="1">
    <source>
        <dbReference type="Pfam" id="PF13302"/>
    </source>
</evidence>
<keyword evidence="2" id="KW-0808">Transferase</keyword>
<dbReference type="InterPro" id="IPR051531">
    <property type="entry name" value="N-acetyltransferase"/>
</dbReference>
<dbReference type="GO" id="GO:0016747">
    <property type="term" value="F:acyltransferase activity, transferring groups other than amino-acyl groups"/>
    <property type="evidence" value="ECO:0007669"/>
    <property type="project" value="InterPro"/>
</dbReference>
<dbReference type="InterPro" id="IPR000182">
    <property type="entry name" value="GNAT_dom"/>
</dbReference>
<dbReference type="PANTHER" id="PTHR43792">
    <property type="entry name" value="GNAT FAMILY, PUTATIVE (AFU_ORTHOLOGUE AFUA_3G00765)-RELATED-RELATED"/>
    <property type="match status" value="1"/>
</dbReference>
<dbReference type="Pfam" id="PF13302">
    <property type="entry name" value="Acetyltransf_3"/>
    <property type="match status" value="1"/>
</dbReference>
<evidence type="ECO:0000313" key="3">
    <source>
        <dbReference type="Proteomes" id="UP000244184"/>
    </source>
</evidence>
<sequence length="177" mass="20148">MSVENITTERLYLIPFTRKLIISIIDGDYEDLINMGLNKGEGWPDEDAIETFPKILRNLELVKEPTGFESWIIVKKDRMTIIGDAGFKGRPNSAGEVDIGYAIIEHERKKGYGIEAAQSLVDWAFSNPEVKTITAKSLLNNIGSARILAKMKFKEICRDEEMIHWLLQNEIMDATSW</sequence>
<dbReference type="SUPFAM" id="SSF55729">
    <property type="entry name" value="Acyl-CoA N-acyltransferases (Nat)"/>
    <property type="match status" value="1"/>
</dbReference>
<dbReference type="EMBL" id="PYHP01000030">
    <property type="protein sequence ID" value="PUA39092.1"/>
    <property type="molecule type" value="Genomic_DNA"/>
</dbReference>
<organism evidence="2 3">
    <name type="scientific">Paenibacillus elgii</name>
    <dbReference type="NCBI Taxonomy" id="189691"/>
    <lineage>
        <taxon>Bacteria</taxon>
        <taxon>Bacillati</taxon>
        <taxon>Bacillota</taxon>
        <taxon>Bacilli</taxon>
        <taxon>Bacillales</taxon>
        <taxon>Paenibacillaceae</taxon>
        <taxon>Paenibacillus</taxon>
    </lineage>
</organism>
<feature type="domain" description="N-acetyltransferase" evidence="1">
    <location>
        <begin position="44"/>
        <end position="154"/>
    </location>
</feature>
<name>A0A2T6G4M4_9BACL</name>
<evidence type="ECO:0000313" key="2">
    <source>
        <dbReference type="EMBL" id="PUA39092.1"/>
    </source>
</evidence>
<dbReference type="Gene3D" id="3.40.630.30">
    <property type="match status" value="1"/>
</dbReference>
<accession>A0A2T6G4M4</accession>
<dbReference type="InterPro" id="IPR016181">
    <property type="entry name" value="Acyl_CoA_acyltransferase"/>
</dbReference>
<dbReference type="RefSeq" id="WP_108531534.1">
    <property type="nucleotide sequence ID" value="NZ_PYHP01000030.1"/>
</dbReference>
<reference evidence="2 3" key="1">
    <citation type="submission" date="2018-03" db="EMBL/GenBank/DDBJ databases">
        <title>Genome sequence of Paenibacillus elgii strain AC13 an antimicrobial compound producing bacteria.</title>
        <authorList>
            <person name="Kurokawa A.S."/>
            <person name="Araujo J.F."/>
            <person name="Costa R.A."/>
            <person name="Ortega D.B."/>
            <person name="Pires A.S."/>
            <person name="Pappas G.J.Jr."/>
            <person name="Franco O.L."/>
            <person name="Barreto C."/>
            <person name="Magalhaes B.S."/>
            <person name="Kruger R.H."/>
        </authorList>
    </citation>
    <scope>NUCLEOTIDE SEQUENCE [LARGE SCALE GENOMIC DNA]</scope>
    <source>
        <strain evidence="2 3">AC13</strain>
    </source>
</reference>
<comment type="caution">
    <text evidence="2">The sequence shown here is derived from an EMBL/GenBank/DDBJ whole genome shotgun (WGS) entry which is preliminary data.</text>
</comment>
<gene>
    <name evidence="2" type="ORF">C8Z91_11525</name>
</gene>
<dbReference type="AlphaFoldDB" id="A0A2T6G4M4"/>
<proteinExistence type="predicted"/>
<protein>
    <submittedName>
        <fullName evidence="2">N-acetyltransferase</fullName>
    </submittedName>
</protein>
<dbReference type="Proteomes" id="UP000244184">
    <property type="component" value="Unassembled WGS sequence"/>
</dbReference>
<dbReference type="PANTHER" id="PTHR43792:SF13">
    <property type="entry name" value="ACETYLTRANSFERASE"/>
    <property type="match status" value="1"/>
</dbReference>